<dbReference type="GO" id="GO:0003677">
    <property type="term" value="F:DNA binding"/>
    <property type="evidence" value="ECO:0007669"/>
    <property type="project" value="UniProtKB-KW"/>
</dbReference>
<name>A0AAE4CR93_9ACTN</name>
<dbReference type="AlphaFoldDB" id="A0AAE4CR93"/>
<dbReference type="EMBL" id="JAVDXW010000001">
    <property type="protein sequence ID" value="MDR7303493.1"/>
    <property type="molecule type" value="Genomic_DNA"/>
</dbReference>
<keyword evidence="2" id="KW-1185">Reference proteome</keyword>
<organism evidence="1 2">
    <name type="scientific">Haloactinomyces albus</name>
    <dbReference type="NCBI Taxonomy" id="1352928"/>
    <lineage>
        <taxon>Bacteria</taxon>
        <taxon>Bacillati</taxon>
        <taxon>Actinomycetota</taxon>
        <taxon>Actinomycetes</taxon>
        <taxon>Actinopolysporales</taxon>
        <taxon>Actinopolysporaceae</taxon>
        <taxon>Haloactinomyces</taxon>
    </lineage>
</organism>
<comment type="caution">
    <text evidence="1">The sequence shown here is derived from an EMBL/GenBank/DDBJ whole genome shotgun (WGS) entry which is preliminary data.</text>
</comment>
<dbReference type="Proteomes" id="UP001180845">
    <property type="component" value="Unassembled WGS sequence"/>
</dbReference>
<keyword evidence="1" id="KW-0238">DNA-binding</keyword>
<sequence>MVAAIASVDGRGRIAERSVVRALGWQAGQRLQFRPLQQAVLVRLDSQGLFTVTGQGYVRLPAPVRHWCLFSAGERVLVAARPEHGVLIVHTLVAVEALLAEHHIALGVVSDER</sequence>
<dbReference type="RefSeq" id="WP_310275850.1">
    <property type="nucleotide sequence ID" value="NZ_JAVDXW010000001.1"/>
</dbReference>
<reference evidence="1" key="1">
    <citation type="submission" date="2023-07" db="EMBL/GenBank/DDBJ databases">
        <title>Sequencing the genomes of 1000 actinobacteria strains.</title>
        <authorList>
            <person name="Klenk H.-P."/>
        </authorList>
    </citation>
    <scope>NUCLEOTIDE SEQUENCE</scope>
    <source>
        <strain evidence="1">DSM 45977</strain>
    </source>
</reference>
<gene>
    <name evidence="1" type="ORF">JOF55_003674</name>
</gene>
<protein>
    <submittedName>
        <fullName evidence="1">Bifunctional DNA-binding transcriptional regulator/antitoxin component of YhaV-PrlF toxin-antitoxin module</fullName>
    </submittedName>
</protein>
<accession>A0AAE4CR93</accession>
<proteinExistence type="predicted"/>
<evidence type="ECO:0000313" key="2">
    <source>
        <dbReference type="Proteomes" id="UP001180845"/>
    </source>
</evidence>
<evidence type="ECO:0000313" key="1">
    <source>
        <dbReference type="EMBL" id="MDR7303493.1"/>
    </source>
</evidence>